<protein>
    <submittedName>
        <fullName evidence="1">Uncharacterized protein</fullName>
    </submittedName>
</protein>
<gene>
    <name evidence="1" type="ORF">KC573_03975</name>
</gene>
<dbReference type="Proteomes" id="UP000699691">
    <property type="component" value="Unassembled WGS sequence"/>
</dbReference>
<comment type="caution">
    <text evidence="1">The sequence shown here is derived from an EMBL/GenBank/DDBJ whole genome shotgun (WGS) entry which is preliminary data.</text>
</comment>
<evidence type="ECO:0000313" key="1">
    <source>
        <dbReference type="EMBL" id="MCA9397964.1"/>
    </source>
</evidence>
<proteinExistence type="predicted"/>
<dbReference type="EMBL" id="JAGQKY010000215">
    <property type="protein sequence ID" value="MCA9397964.1"/>
    <property type="molecule type" value="Genomic_DNA"/>
</dbReference>
<organism evidence="1 2">
    <name type="scientific">candidate division WWE3 bacterium</name>
    <dbReference type="NCBI Taxonomy" id="2053526"/>
    <lineage>
        <taxon>Bacteria</taxon>
        <taxon>Katanobacteria</taxon>
    </lineage>
</organism>
<reference evidence="1" key="2">
    <citation type="journal article" date="2021" name="Microbiome">
        <title>Successional dynamics and alternative stable states in a saline activated sludge microbial community over 9 years.</title>
        <authorList>
            <person name="Wang Y."/>
            <person name="Ye J."/>
            <person name="Ju F."/>
            <person name="Liu L."/>
            <person name="Boyd J.A."/>
            <person name="Deng Y."/>
            <person name="Parks D.H."/>
            <person name="Jiang X."/>
            <person name="Yin X."/>
            <person name="Woodcroft B.J."/>
            <person name="Tyson G.W."/>
            <person name="Hugenholtz P."/>
            <person name="Polz M.F."/>
            <person name="Zhang T."/>
        </authorList>
    </citation>
    <scope>NUCLEOTIDE SEQUENCE</scope>
    <source>
        <strain evidence="1">HKST-UBA02</strain>
    </source>
</reference>
<evidence type="ECO:0000313" key="2">
    <source>
        <dbReference type="Proteomes" id="UP000699691"/>
    </source>
</evidence>
<sequence length="104" mass="12172">EIDYIQTLEGDFVEEETPSHSYSDLISAVKNLKVNRGIKVKLLTHIRLAEDLHRKVDWSLFKKLEQKALKNLLQTLKGYNKRGMITEEEFIGLENIINYLQQNI</sequence>
<reference evidence="1" key="1">
    <citation type="submission" date="2020-04" db="EMBL/GenBank/DDBJ databases">
        <authorList>
            <person name="Zhang T."/>
        </authorList>
    </citation>
    <scope>NUCLEOTIDE SEQUENCE</scope>
    <source>
        <strain evidence="1">HKST-UBA02</strain>
    </source>
</reference>
<name>A0A955LXI1_UNCKA</name>
<feature type="non-terminal residue" evidence="1">
    <location>
        <position position="1"/>
    </location>
</feature>
<accession>A0A955LXI1</accession>
<dbReference type="AlphaFoldDB" id="A0A955LXI1"/>